<dbReference type="InterPro" id="IPR001708">
    <property type="entry name" value="YidC/ALB3/OXA1/COX18"/>
</dbReference>
<dbReference type="Pfam" id="PF02096">
    <property type="entry name" value="60KD_IMP"/>
    <property type="match status" value="1"/>
</dbReference>
<keyword evidence="3" id="KW-1003">Cell membrane</keyword>
<evidence type="ECO:0000256" key="4">
    <source>
        <dbReference type="ARBA" id="ARBA00022692"/>
    </source>
</evidence>
<keyword evidence="2" id="KW-0813">Transport</keyword>
<feature type="transmembrane region" description="Helical" evidence="10">
    <location>
        <begin position="59"/>
        <end position="79"/>
    </location>
</feature>
<dbReference type="InterPro" id="IPR047196">
    <property type="entry name" value="YidC_ALB_C"/>
</dbReference>
<dbReference type="OrthoDB" id="9780552at2"/>
<keyword evidence="13" id="KW-1185">Reference proteome</keyword>
<evidence type="ECO:0000256" key="7">
    <source>
        <dbReference type="ARBA" id="ARBA00023136"/>
    </source>
</evidence>
<dbReference type="InterPro" id="IPR028055">
    <property type="entry name" value="YidC/Oxa/ALB_C"/>
</dbReference>
<dbReference type="GO" id="GO:0032977">
    <property type="term" value="F:membrane insertase activity"/>
    <property type="evidence" value="ECO:0007669"/>
    <property type="project" value="InterPro"/>
</dbReference>
<evidence type="ECO:0000256" key="8">
    <source>
        <dbReference type="ARBA" id="ARBA00023186"/>
    </source>
</evidence>
<feature type="transmembrane region" description="Helical" evidence="10">
    <location>
        <begin position="176"/>
        <end position="196"/>
    </location>
</feature>
<reference evidence="12 13" key="1">
    <citation type="journal article" date="2015" name="Genome Announc.">
        <title>Expanding the biotechnology potential of lactobacilli through comparative genomics of 213 strains and associated genera.</title>
        <authorList>
            <person name="Sun Z."/>
            <person name="Harris H.M."/>
            <person name="McCann A."/>
            <person name="Guo C."/>
            <person name="Argimon S."/>
            <person name="Zhang W."/>
            <person name="Yang X."/>
            <person name="Jeffery I.B."/>
            <person name="Cooney J.C."/>
            <person name="Kagawa T.F."/>
            <person name="Liu W."/>
            <person name="Song Y."/>
            <person name="Salvetti E."/>
            <person name="Wrobel A."/>
            <person name="Rasinkangas P."/>
            <person name="Parkhill J."/>
            <person name="Rea M.C."/>
            <person name="O'Sullivan O."/>
            <person name="Ritari J."/>
            <person name="Douillard F.P."/>
            <person name="Paul Ross R."/>
            <person name="Yang R."/>
            <person name="Briner A.E."/>
            <person name="Felis G.E."/>
            <person name="de Vos W.M."/>
            <person name="Barrangou R."/>
            <person name="Klaenhammer T.R."/>
            <person name="Caufield P.W."/>
            <person name="Cui Y."/>
            <person name="Zhang H."/>
            <person name="O'Toole P.W."/>
        </authorList>
    </citation>
    <scope>NUCLEOTIDE SEQUENCE [LARGE SCALE GENOMIC DNA]</scope>
    <source>
        <strain evidence="12 13">DSM 15638</strain>
    </source>
</reference>
<feature type="domain" description="Membrane insertase YidC/Oxa/ALB C-terminal" evidence="11">
    <location>
        <begin position="59"/>
        <end position="247"/>
    </location>
</feature>
<comment type="caution">
    <text evidence="12">The sequence shown here is derived from an EMBL/GenBank/DDBJ whole genome shotgun (WGS) entry which is preliminary data.</text>
</comment>
<dbReference type="EMBL" id="AZDI01000001">
    <property type="protein sequence ID" value="KRK46451.1"/>
    <property type="molecule type" value="Genomic_DNA"/>
</dbReference>
<evidence type="ECO:0000256" key="3">
    <source>
        <dbReference type="ARBA" id="ARBA00022475"/>
    </source>
</evidence>
<evidence type="ECO:0000256" key="2">
    <source>
        <dbReference type="ARBA" id="ARBA00022448"/>
    </source>
</evidence>
<dbReference type="GO" id="GO:0005886">
    <property type="term" value="C:plasma membrane"/>
    <property type="evidence" value="ECO:0007669"/>
    <property type="project" value="UniProtKB-SubCell"/>
</dbReference>
<dbReference type="PRINTS" id="PR00701">
    <property type="entry name" value="60KDINNERMP"/>
</dbReference>
<evidence type="ECO:0000256" key="10">
    <source>
        <dbReference type="SAM" id="Phobius"/>
    </source>
</evidence>
<dbReference type="CDD" id="cd20070">
    <property type="entry name" value="5TM_YidC_Alb3"/>
    <property type="match status" value="1"/>
</dbReference>
<keyword evidence="4 9" id="KW-0812">Transmembrane</keyword>
<dbReference type="GO" id="GO:0051205">
    <property type="term" value="P:protein insertion into membrane"/>
    <property type="evidence" value="ECO:0007669"/>
    <property type="project" value="TreeGrafter"/>
</dbReference>
<evidence type="ECO:0000256" key="5">
    <source>
        <dbReference type="ARBA" id="ARBA00022927"/>
    </source>
</evidence>
<dbReference type="PATRIC" id="fig|1423719.4.peg.73"/>
<dbReference type="Proteomes" id="UP000051450">
    <property type="component" value="Unassembled WGS sequence"/>
</dbReference>
<dbReference type="GeneID" id="83548730"/>
<evidence type="ECO:0000313" key="13">
    <source>
        <dbReference type="Proteomes" id="UP000051450"/>
    </source>
</evidence>
<dbReference type="PANTHER" id="PTHR12428:SF65">
    <property type="entry name" value="CYTOCHROME C OXIDASE ASSEMBLY PROTEIN COX18, MITOCHONDRIAL"/>
    <property type="match status" value="1"/>
</dbReference>
<dbReference type="GO" id="GO:0015031">
    <property type="term" value="P:protein transport"/>
    <property type="evidence" value="ECO:0007669"/>
    <property type="project" value="UniProtKB-KW"/>
</dbReference>
<keyword evidence="6 10" id="KW-1133">Transmembrane helix</keyword>
<dbReference type="RefSeq" id="WP_057973397.1">
    <property type="nucleotide sequence ID" value="NZ_AZDI01000001.1"/>
</dbReference>
<feature type="transmembrane region" description="Helical" evidence="10">
    <location>
        <begin position="230"/>
        <end position="249"/>
    </location>
</feature>
<dbReference type="STRING" id="1423719.FC66_GL000074"/>
<name>A0A0R1HPN6_9LACO</name>
<dbReference type="NCBIfam" id="TIGR03592">
    <property type="entry name" value="yidC_oxa1_cterm"/>
    <property type="match status" value="1"/>
</dbReference>
<comment type="subcellular location">
    <subcellularLocation>
        <location evidence="1">Cell membrane</location>
        <topology evidence="1">Multi-pass membrane protein</topology>
    </subcellularLocation>
    <subcellularLocation>
        <location evidence="9">Membrane</location>
        <topology evidence="9">Multi-pass membrane protein</topology>
    </subcellularLocation>
</comment>
<organism evidence="12 13">
    <name type="scientific">Dellaglioa algida DSM 15638</name>
    <dbReference type="NCBI Taxonomy" id="1423719"/>
    <lineage>
        <taxon>Bacteria</taxon>
        <taxon>Bacillati</taxon>
        <taxon>Bacillota</taxon>
        <taxon>Bacilli</taxon>
        <taxon>Lactobacillales</taxon>
        <taxon>Lactobacillaceae</taxon>
        <taxon>Dellaglioa</taxon>
    </lineage>
</organism>
<keyword evidence="7 10" id="KW-0472">Membrane</keyword>
<evidence type="ECO:0000256" key="9">
    <source>
        <dbReference type="RuleBase" id="RU003945"/>
    </source>
</evidence>
<evidence type="ECO:0000256" key="6">
    <source>
        <dbReference type="ARBA" id="ARBA00022989"/>
    </source>
</evidence>
<proteinExistence type="inferred from homology"/>
<evidence type="ECO:0000259" key="11">
    <source>
        <dbReference type="Pfam" id="PF02096"/>
    </source>
</evidence>
<dbReference type="PROSITE" id="PS51257">
    <property type="entry name" value="PROKAR_LIPOPROTEIN"/>
    <property type="match status" value="1"/>
</dbReference>
<comment type="similarity">
    <text evidence="9">Belongs to the OXA1/ALB3/YidC family.</text>
</comment>
<keyword evidence="8" id="KW-0143">Chaperone</keyword>
<feature type="transmembrane region" description="Helical" evidence="10">
    <location>
        <begin position="131"/>
        <end position="156"/>
    </location>
</feature>
<evidence type="ECO:0000256" key="1">
    <source>
        <dbReference type="ARBA" id="ARBA00004651"/>
    </source>
</evidence>
<gene>
    <name evidence="12" type="ORF">FC66_GL000074</name>
</gene>
<dbReference type="AlphaFoldDB" id="A0A0R1HPN6"/>
<accession>A0A0R1HPN6</accession>
<sequence length="310" mass="34650">MKKLKRLTMLPIFMAIILFLSGCVRQDKNGDPYGMVYDYLAKPTQGLIEWLSAHLGNNYGFAIIVISFVIRMALMPMMINQSKKATVQQEKMGSIQPQLKVIQERQKAAKSPEDKAAINQEMMALYKDNNVSMTGGIGCLPLLIQMPIFAALYAAILYSAELNGAVFFGIKLGSPSIIFTVLCFIVYLGQGFISIIGLPPEQKKTMQMMLIASPVMMVFVTLSAPAGIGLYFFIGGIFACIQTFIIMLMRPRIRREIQAELAKNPPIVREHTIIDDVEETVERTLDNVEDNISDTAKKNRNRNAGKQNRK</sequence>
<keyword evidence="5" id="KW-0653">Protein transport</keyword>
<dbReference type="PANTHER" id="PTHR12428">
    <property type="entry name" value="OXA1"/>
    <property type="match status" value="1"/>
</dbReference>
<protein>
    <submittedName>
        <fullName evidence="12">60 kDa inner membrane protein</fullName>
    </submittedName>
</protein>
<evidence type="ECO:0000313" key="12">
    <source>
        <dbReference type="EMBL" id="KRK46451.1"/>
    </source>
</evidence>